<keyword evidence="1" id="KW-1133">Transmembrane helix</keyword>
<dbReference type="AlphaFoldDB" id="A0A2H0W478"/>
<evidence type="ECO:0000313" key="3">
    <source>
        <dbReference type="Proteomes" id="UP000230935"/>
    </source>
</evidence>
<sequence length="74" mass="8478">MPPRRKRRLTLREKKAINRHAKTWPKGWEEVVGSAFDIVMEGIMLTMLVVTVGMIAAAFAPLLHRPLHFVASLW</sequence>
<keyword evidence="1" id="KW-0472">Membrane</keyword>
<name>A0A2H0W478_9BACT</name>
<dbReference type="EMBL" id="PEZZ01000008">
    <property type="protein sequence ID" value="PIS05361.1"/>
    <property type="molecule type" value="Genomic_DNA"/>
</dbReference>
<protein>
    <submittedName>
        <fullName evidence="2">Uncharacterized protein</fullName>
    </submittedName>
</protein>
<evidence type="ECO:0000256" key="1">
    <source>
        <dbReference type="SAM" id="Phobius"/>
    </source>
</evidence>
<reference evidence="3" key="1">
    <citation type="submission" date="2017-09" db="EMBL/GenBank/DDBJ databases">
        <title>Depth-based differentiation of microbial function through sediment-hosted aquifers and enrichment of novel symbionts in the deep terrestrial subsurface.</title>
        <authorList>
            <person name="Probst A.J."/>
            <person name="Ladd B."/>
            <person name="Jarett J.K."/>
            <person name="Geller-Mcgrath D.E."/>
            <person name="Sieber C.M.K."/>
            <person name="Emerson J.B."/>
            <person name="Anantharaman K."/>
            <person name="Thomas B.C."/>
            <person name="Malmstrom R."/>
            <person name="Stieglmeier M."/>
            <person name="Klingl A."/>
            <person name="Woyke T."/>
            <person name="Ryan C.M."/>
            <person name="Banfield J.F."/>
        </authorList>
    </citation>
    <scope>NUCLEOTIDE SEQUENCE [LARGE SCALE GENOMIC DNA]</scope>
</reference>
<gene>
    <name evidence="2" type="ORF">COT81_01570</name>
</gene>
<accession>A0A2H0W478</accession>
<keyword evidence="1" id="KW-0812">Transmembrane</keyword>
<feature type="transmembrane region" description="Helical" evidence="1">
    <location>
        <begin position="43"/>
        <end position="64"/>
    </location>
</feature>
<evidence type="ECO:0000313" key="2">
    <source>
        <dbReference type="EMBL" id="PIS05361.1"/>
    </source>
</evidence>
<dbReference type="Proteomes" id="UP000230935">
    <property type="component" value="Unassembled WGS sequence"/>
</dbReference>
<organism evidence="2 3">
    <name type="scientific">Candidatus Buchananbacteria bacterium CG10_big_fil_rev_8_21_14_0_10_42_9</name>
    <dbReference type="NCBI Taxonomy" id="1974526"/>
    <lineage>
        <taxon>Bacteria</taxon>
        <taxon>Candidatus Buchananiibacteriota</taxon>
    </lineage>
</organism>
<proteinExistence type="predicted"/>
<comment type="caution">
    <text evidence="2">The sequence shown here is derived from an EMBL/GenBank/DDBJ whole genome shotgun (WGS) entry which is preliminary data.</text>
</comment>